<organism evidence="1 2">
    <name type="scientific">Tropilaelaps mercedesae</name>
    <dbReference type="NCBI Taxonomy" id="418985"/>
    <lineage>
        <taxon>Eukaryota</taxon>
        <taxon>Metazoa</taxon>
        <taxon>Ecdysozoa</taxon>
        <taxon>Arthropoda</taxon>
        <taxon>Chelicerata</taxon>
        <taxon>Arachnida</taxon>
        <taxon>Acari</taxon>
        <taxon>Parasitiformes</taxon>
        <taxon>Mesostigmata</taxon>
        <taxon>Gamasina</taxon>
        <taxon>Dermanyssoidea</taxon>
        <taxon>Laelapidae</taxon>
        <taxon>Tropilaelaps</taxon>
    </lineage>
</organism>
<proteinExistence type="predicted"/>
<evidence type="ECO:0000313" key="2">
    <source>
        <dbReference type="Proteomes" id="UP000192247"/>
    </source>
</evidence>
<accession>A0A1V9X6Y8</accession>
<dbReference type="EMBL" id="MNPL01022035">
    <property type="protein sequence ID" value="OQR69133.1"/>
    <property type="molecule type" value="Genomic_DNA"/>
</dbReference>
<reference evidence="1 2" key="1">
    <citation type="journal article" date="2017" name="Gigascience">
        <title>Draft genome of the honey bee ectoparasitic mite, Tropilaelaps mercedesae, is shaped by the parasitic life history.</title>
        <authorList>
            <person name="Dong X."/>
            <person name="Armstrong S.D."/>
            <person name="Xia D."/>
            <person name="Makepeace B.L."/>
            <person name="Darby A.C."/>
            <person name="Kadowaki T."/>
        </authorList>
    </citation>
    <scope>NUCLEOTIDE SEQUENCE [LARGE SCALE GENOMIC DNA]</scope>
    <source>
        <strain evidence="1">Wuxi-XJTLU</strain>
    </source>
</reference>
<evidence type="ECO:0000313" key="1">
    <source>
        <dbReference type="EMBL" id="OQR69133.1"/>
    </source>
</evidence>
<protein>
    <submittedName>
        <fullName evidence="1">PI-PLC X domain-containing protein 1-like</fullName>
    </submittedName>
</protein>
<sequence length="90" mass="10327">MVHIYPTSWTLKTETIRNTAAITNFNISSWFASDAMLRSSVNMLAVEYFASSDIVNLCIDINVKRGISFQVLYVRTGNESKDTDRQMTYY</sequence>
<dbReference type="AlphaFoldDB" id="A0A1V9X6Y8"/>
<dbReference type="InParanoid" id="A0A1V9X6Y8"/>
<dbReference type="Proteomes" id="UP000192247">
    <property type="component" value="Unassembled WGS sequence"/>
</dbReference>
<keyword evidence="2" id="KW-1185">Reference proteome</keyword>
<gene>
    <name evidence="1" type="ORF">BIW11_12455</name>
</gene>
<name>A0A1V9X6Y8_9ACAR</name>
<dbReference type="OrthoDB" id="1046782at2759"/>
<comment type="caution">
    <text evidence="1">The sequence shown here is derived from an EMBL/GenBank/DDBJ whole genome shotgun (WGS) entry which is preliminary data.</text>
</comment>